<sequence length="295" mass="33374">MLTRPPATYEAWVDHLAACELPVLQYTLTRLGELKNRLDEISLRDLTRLARRDALMTLRVIRFLQQRRHLSQTTDVNTVGRALLMIGMQGFIQEFGKATPVEQILKDTPQAVIGIRRMLARAGLAARFAESIAAARHDVDPEEVITAALLHDAVEILLWLLAPTLAMQIEQLLADEPGLRSREAQRRVLGHSLFELQLALVQRWQLPTLLAHLMDERYQSEPRVRTVMVSAALSRHLLRGWDDAGLPDDFSEVAELIGIEPDAAYALVRDVAVTAAHDWHWYDTLPLLARLPDTR</sequence>
<reference evidence="2" key="1">
    <citation type="submission" date="2022-10" db="EMBL/GenBank/DDBJ databases">
        <title>Chitiniphilus purpureus sp. nov., a novel chitin-degrading bacterium isolated from crawfish pond sediment.</title>
        <authorList>
            <person name="Li K."/>
        </authorList>
    </citation>
    <scope>NUCLEOTIDE SEQUENCE</scope>
    <source>
        <strain evidence="2">CD1</strain>
    </source>
</reference>
<dbReference type="InterPro" id="IPR013976">
    <property type="entry name" value="HDOD"/>
</dbReference>
<dbReference type="InterPro" id="IPR052340">
    <property type="entry name" value="RNase_Y/CdgJ"/>
</dbReference>
<organism evidence="2 3">
    <name type="scientific">Chitiniphilus purpureus</name>
    <dbReference type="NCBI Taxonomy" id="2981137"/>
    <lineage>
        <taxon>Bacteria</taxon>
        <taxon>Pseudomonadati</taxon>
        <taxon>Pseudomonadota</taxon>
        <taxon>Betaproteobacteria</taxon>
        <taxon>Neisseriales</taxon>
        <taxon>Chitinibacteraceae</taxon>
        <taxon>Chitiniphilus</taxon>
    </lineage>
</organism>
<evidence type="ECO:0000313" key="2">
    <source>
        <dbReference type="EMBL" id="UXY16583.1"/>
    </source>
</evidence>
<feature type="domain" description="HDOD" evidence="1">
    <location>
        <begin position="21"/>
        <end position="220"/>
    </location>
</feature>
<name>A0ABY6DS87_9NEIS</name>
<dbReference type="RefSeq" id="WP_263125960.1">
    <property type="nucleotide sequence ID" value="NZ_CP106753.1"/>
</dbReference>
<dbReference type="Gene3D" id="1.10.3210.10">
    <property type="entry name" value="Hypothetical protein af1432"/>
    <property type="match status" value="1"/>
</dbReference>
<dbReference type="SUPFAM" id="SSF109604">
    <property type="entry name" value="HD-domain/PDEase-like"/>
    <property type="match status" value="1"/>
</dbReference>
<accession>A0ABY6DS87</accession>
<protein>
    <submittedName>
        <fullName evidence="2">HDOD domain-containing protein</fullName>
    </submittedName>
</protein>
<dbReference type="EMBL" id="CP106753">
    <property type="protein sequence ID" value="UXY16583.1"/>
    <property type="molecule type" value="Genomic_DNA"/>
</dbReference>
<dbReference type="PANTHER" id="PTHR33525:SF4">
    <property type="entry name" value="CYCLIC DI-GMP PHOSPHODIESTERASE CDGJ"/>
    <property type="match status" value="1"/>
</dbReference>
<evidence type="ECO:0000313" key="3">
    <source>
        <dbReference type="Proteomes" id="UP001061302"/>
    </source>
</evidence>
<dbReference type="Pfam" id="PF08668">
    <property type="entry name" value="HDOD"/>
    <property type="match status" value="1"/>
</dbReference>
<evidence type="ECO:0000259" key="1">
    <source>
        <dbReference type="PROSITE" id="PS51833"/>
    </source>
</evidence>
<gene>
    <name evidence="2" type="ORF">N8I74_06070</name>
</gene>
<dbReference type="Proteomes" id="UP001061302">
    <property type="component" value="Chromosome"/>
</dbReference>
<dbReference type="PANTHER" id="PTHR33525">
    <property type="match status" value="1"/>
</dbReference>
<dbReference type="PROSITE" id="PS51833">
    <property type="entry name" value="HDOD"/>
    <property type="match status" value="1"/>
</dbReference>
<proteinExistence type="predicted"/>
<keyword evidence="3" id="KW-1185">Reference proteome</keyword>